<reference evidence="1 2" key="1">
    <citation type="submission" date="2023-02" db="EMBL/GenBank/DDBJ databases">
        <title>LHISI_Scaffold_Assembly.</title>
        <authorList>
            <person name="Stuart O.P."/>
            <person name="Cleave R."/>
            <person name="Magrath M.J.L."/>
            <person name="Mikheyev A.S."/>
        </authorList>
    </citation>
    <scope>NUCLEOTIDE SEQUENCE [LARGE SCALE GENOMIC DNA]</scope>
    <source>
        <strain evidence="1">Daus_M_001</strain>
        <tissue evidence="1">Leg muscle</tissue>
    </source>
</reference>
<proteinExistence type="predicted"/>
<sequence length="85" mass="10080">MYNKERHLVAVQRLGGRETLQLSRDTRLVLLMVEPTARGRLAARSYHQRRHPTHAIFSRTSRRLHETRSFLLNYRHCGAQRESEV</sequence>
<protein>
    <submittedName>
        <fullName evidence="1">Uncharacterized protein</fullName>
    </submittedName>
</protein>
<evidence type="ECO:0000313" key="1">
    <source>
        <dbReference type="EMBL" id="KAJ8877002.1"/>
    </source>
</evidence>
<gene>
    <name evidence="1" type="ORF">PR048_021454</name>
</gene>
<comment type="caution">
    <text evidence="1">The sequence shown here is derived from an EMBL/GenBank/DDBJ whole genome shotgun (WGS) entry which is preliminary data.</text>
</comment>
<name>A0ABQ9GYB9_9NEOP</name>
<accession>A0ABQ9GYB9</accession>
<organism evidence="1 2">
    <name type="scientific">Dryococelus australis</name>
    <dbReference type="NCBI Taxonomy" id="614101"/>
    <lineage>
        <taxon>Eukaryota</taxon>
        <taxon>Metazoa</taxon>
        <taxon>Ecdysozoa</taxon>
        <taxon>Arthropoda</taxon>
        <taxon>Hexapoda</taxon>
        <taxon>Insecta</taxon>
        <taxon>Pterygota</taxon>
        <taxon>Neoptera</taxon>
        <taxon>Polyneoptera</taxon>
        <taxon>Phasmatodea</taxon>
        <taxon>Verophasmatodea</taxon>
        <taxon>Anareolatae</taxon>
        <taxon>Phasmatidae</taxon>
        <taxon>Eurycanthinae</taxon>
        <taxon>Dryococelus</taxon>
    </lineage>
</organism>
<dbReference type="EMBL" id="JARBHB010000008">
    <property type="protein sequence ID" value="KAJ8877002.1"/>
    <property type="molecule type" value="Genomic_DNA"/>
</dbReference>
<keyword evidence="2" id="KW-1185">Reference proteome</keyword>
<evidence type="ECO:0000313" key="2">
    <source>
        <dbReference type="Proteomes" id="UP001159363"/>
    </source>
</evidence>
<dbReference type="Proteomes" id="UP001159363">
    <property type="component" value="Chromosome 7"/>
</dbReference>